<evidence type="ECO:0000259" key="6">
    <source>
        <dbReference type="Pfam" id="PF05433"/>
    </source>
</evidence>
<evidence type="ECO:0000256" key="4">
    <source>
        <dbReference type="ARBA" id="ARBA00023288"/>
    </source>
</evidence>
<comment type="caution">
    <text evidence="7">The sequence shown here is derived from an EMBL/GenBank/DDBJ whole genome shotgun (WGS) entry which is preliminary data.</text>
</comment>
<feature type="domain" description="Glycine zipper 2TM" evidence="6">
    <location>
        <begin position="67"/>
        <end position="106"/>
    </location>
</feature>
<name>A0A841IYX9_9SPHN</name>
<evidence type="ECO:0000313" key="8">
    <source>
        <dbReference type="Proteomes" id="UP000552700"/>
    </source>
</evidence>
<gene>
    <name evidence="7" type="ORF">FHS92_001526</name>
</gene>
<organism evidence="7 8">
    <name type="scientific">Sphingobium subterraneum</name>
    <dbReference type="NCBI Taxonomy" id="627688"/>
    <lineage>
        <taxon>Bacteria</taxon>
        <taxon>Pseudomonadati</taxon>
        <taxon>Pseudomonadota</taxon>
        <taxon>Alphaproteobacteria</taxon>
        <taxon>Sphingomonadales</taxon>
        <taxon>Sphingomonadaceae</taxon>
        <taxon>Sphingobium</taxon>
    </lineage>
</organism>
<accession>A0A841IYX9</accession>
<dbReference type="GO" id="GO:0009279">
    <property type="term" value="C:cell outer membrane"/>
    <property type="evidence" value="ECO:0007669"/>
    <property type="project" value="UniProtKB-SubCell"/>
</dbReference>
<keyword evidence="4" id="KW-0449">Lipoprotein</keyword>
<proteinExistence type="inferred from homology"/>
<dbReference type="Pfam" id="PF05433">
    <property type="entry name" value="Rick_17kDa_Anti"/>
    <property type="match status" value="1"/>
</dbReference>
<evidence type="ECO:0000256" key="1">
    <source>
        <dbReference type="ARBA" id="ARBA00004459"/>
    </source>
</evidence>
<dbReference type="Proteomes" id="UP000552700">
    <property type="component" value="Unassembled WGS sequence"/>
</dbReference>
<keyword evidence="8" id="KW-1185">Reference proteome</keyword>
<evidence type="ECO:0000313" key="7">
    <source>
        <dbReference type="EMBL" id="MBB6123797.1"/>
    </source>
</evidence>
<feature type="region of interest" description="Disordered" evidence="5">
    <location>
        <begin position="22"/>
        <end position="47"/>
    </location>
</feature>
<evidence type="ECO:0000256" key="5">
    <source>
        <dbReference type="SAM" id="MobiDB-lite"/>
    </source>
</evidence>
<dbReference type="InterPro" id="IPR008816">
    <property type="entry name" value="Gly_zipper_2TM_dom"/>
</dbReference>
<evidence type="ECO:0000256" key="3">
    <source>
        <dbReference type="ARBA" id="ARBA00015281"/>
    </source>
</evidence>
<dbReference type="AlphaFoldDB" id="A0A841IYX9"/>
<sequence>MRTPIILAALASIPLAACSSYDNGPRYASDGPRQYRPGDNYYLSDNDPIYRDNDGRYYCKKPDGTTGAIVGGVAGGVLGNIIAPGGSKTLGTILGAAGGALAGQAIDRKNVRCE</sequence>
<dbReference type="EMBL" id="JACIJP010000002">
    <property type="protein sequence ID" value="MBB6123797.1"/>
    <property type="molecule type" value="Genomic_DNA"/>
</dbReference>
<comment type="similarity">
    <text evidence="2">Belongs to the rickettsiale 17 kDa surface antigen family.</text>
</comment>
<dbReference type="RefSeq" id="WP_184079248.1">
    <property type="nucleotide sequence ID" value="NZ_JACIJP010000002.1"/>
</dbReference>
<comment type="subcellular location">
    <subcellularLocation>
        <location evidence="1">Cell outer membrane</location>
        <topology evidence="1">Lipid-anchor</topology>
    </subcellularLocation>
</comment>
<reference evidence="7 8" key="1">
    <citation type="submission" date="2020-08" db="EMBL/GenBank/DDBJ databases">
        <title>Genomic Encyclopedia of Type Strains, Phase IV (KMG-IV): sequencing the most valuable type-strain genomes for metagenomic binning, comparative biology and taxonomic classification.</title>
        <authorList>
            <person name="Goeker M."/>
        </authorList>
    </citation>
    <scope>NUCLEOTIDE SEQUENCE [LARGE SCALE GENOMIC DNA]</scope>
    <source>
        <strain evidence="7 8">DSM 102255</strain>
    </source>
</reference>
<evidence type="ECO:0000256" key="2">
    <source>
        <dbReference type="ARBA" id="ARBA00008681"/>
    </source>
</evidence>
<protein>
    <recommendedName>
        <fullName evidence="3">17 kDa surface antigen</fullName>
    </recommendedName>
</protein>